<protein>
    <recommendedName>
        <fullName evidence="1">H repeat-associated protein N-terminal domain-containing protein</fullName>
    </recommendedName>
</protein>
<reference evidence="2 3" key="1">
    <citation type="journal article" date="2019" name="Int. J. Syst. Evol. Microbiol.">
        <title>The Global Catalogue of Microorganisms (GCM) 10K type strain sequencing project: providing services to taxonomists for standard genome sequencing and annotation.</title>
        <authorList>
            <consortium name="The Broad Institute Genomics Platform"/>
            <consortium name="The Broad Institute Genome Sequencing Center for Infectious Disease"/>
            <person name="Wu L."/>
            <person name="Ma J."/>
        </authorList>
    </citation>
    <scope>NUCLEOTIDE SEQUENCE [LARGE SCALE GENOMIC DNA]</scope>
    <source>
        <strain evidence="2 3">JCM 3367</strain>
    </source>
</reference>
<dbReference type="Proteomes" id="UP001499978">
    <property type="component" value="Unassembled WGS sequence"/>
</dbReference>
<evidence type="ECO:0000313" key="2">
    <source>
        <dbReference type="EMBL" id="GAA2533314.1"/>
    </source>
</evidence>
<sequence>MSASHAPVQPVIVADDLSGVGSLYCLFSQVTDPRKPRGVRHAVAAVLTLMVLAVLRGATNLRQAGDRTAEPGQDVLSTTAVLQGLTCGFGAGRGAATA</sequence>
<keyword evidence="3" id="KW-1185">Reference proteome</keyword>
<dbReference type="EMBL" id="BAAARY010000047">
    <property type="protein sequence ID" value="GAA2533314.1"/>
    <property type="molecule type" value="Genomic_DNA"/>
</dbReference>
<dbReference type="RefSeq" id="WP_344174686.1">
    <property type="nucleotide sequence ID" value="NZ_BAAARY010000047.1"/>
</dbReference>
<dbReference type="InterPro" id="IPR032806">
    <property type="entry name" value="YbfD_N"/>
</dbReference>
<comment type="caution">
    <text evidence="2">The sequence shown here is derived from an EMBL/GenBank/DDBJ whole genome shotgun (WGS) entry which is preliminary data.</text>
</comment>
<organism evidence="2 3">
    <name type="scientific">Pilimelia columellifera subsp. columellifera</name>
    <dbReference type="NCBI Taxonomy" id="706583"/>
    <lineage>
        <taxon>Bacteria</taxon>
        <taxon>Bacillati</taxon>
        <taxon>Actinomycetota</taxon>
        <taxon>Actinomycetes</taxon>
        <taxon>Micromonosporales</taxon>
        <taxon>Micromonosporaceae</taxon>
        <taxon>Pilimelia</taxon>
    </lineage>
</organism>
<evidence type="ECO:0000259" key="1">
    <source>
        <dbReference type="Pfam" id="PF13808"/>
    </source>
</evidence>
<gene>
    <name evidence="2" type="ORF">GCM10010201_36020</name>
</gene>
<proteinExistence type="predicted"/>
<feature type="domain" description="H repeat-associated protein N-terminal" evidence="1">
    <location>
        <begin position="27"/>
        <end position="70"/>
    </location>
</feature>
<accession>A0ABN3NS32</accession>
<evidence type="ECO:0000313" key="3">
    <source>
        <dbReference type="Proteomes" id="UP001499978"/>
    </source>
</evidence>
<name>A0ABN3NS32_9ACTN</name>
<dbReference type="Pfam" id="PF13808">
    <property type="entry name" value="DDE_Tnp_1_assoc"/>
    <property type="match status" value="1"/>
</dbReference>